<evidence type="ECO:0000313" key="1">
    <source>
        <dbReference type="EMBL" id="UGX97358.1"/>
    </source>
</evidence>
<organism evidence="1 2">
    <name type="scientific">Bradyrhizobium barranii subsp. barranii</name>
    <dbReference type="NCBI Taxonomy" id="2823807"/>
    <lineage>
        <taxon>Bacteria</taxon>
        <taxon>Pseudomonadati</taxon>
        <taxon>Pseudomonadota</taxon>
        <taxon>Alphaproteobacteria</taxon>
        <taxon>Hyphomicrobiales</taxon>
        <taxon>Nitrobacteraceae</taxon>
        <taxon>Bradyrhizobium</taxon>
        <taxon>Bradyrhizobium barranii</taxon>
    </lineage>
</organism>
<dbReference type="RefSeq" id="WP_224517319.1">
    <property type="nucleotide sequence ID" value="NZ_CP088280.1"/>
</dbReference>
<reference evidence="1 2" key="1">
    <citation type="journal article" date="2017" name="Syst. Appl. Microbiol.">
        <title>Soybeans inoculated with root zone soils of Canadian native legumes harbour diverse and novel Bradyrhizobium spp. that possess agricultural potential.</title>
        <authorList>
            <person name="Bromfield E.S.P."/>
            <person name="Cloutier S."/>
            <person name="Tambong J.T."/>
            <person name="Tran Thi T.V."/>
        </authorList>
    </citation>
    <scope>NUCLEOTIDE SEQUENCE [LARGE SCALE GENOMIC DNA]</scope>
    <source>
        <strain evidence="1 2">323S2</strain>
    </source>
</reference>
<accession>A0A9X9Z2F3</accession>
<dbReference type="Proteomes" id="UP000564836">
    <property type="component" value="Chromosome"/>
</dbReference>
<dbReference type="EMBL" id="CP088280">
    <property type="protein sequence ID" value="UGX97358.1"/>
    <property type="molecule type" value="Genomic_DNA"/>
</dbReference>
<gene>
    <name evidence="1" type="ORF">G6321_00020410</name>
</gene>
<sequence>MSAYLFKTRFIDGPYIELFARHARAGWHQWGNEVGKTGGTPNLFHLPGHPARASNDNSLFGAAL</sequence>
<dbReference type="AlphaFoldDB" id="A0A9X9Z2F3"/>
<name>A0A9X9Z2F3_9BRAD</name>
<protein>
    <submittedName>
        <fullName evidence="1">Uncharacterized protein</fullName>
    </submittedName>
</protein>
<proteinExistence type="predicted"/>
<reference evidence="1 2" key="2">
    <citation type="journal article" date="2022" name="Int. J. Syst. Evol. Microbiol.">
        <title>Strains of Bradyrhizobium barranii sp. nov. associated with legumes native to Canada are symbionts of soybeans and belong to different subspecies (subsp. barranii subsp. nov. and subsp. apii subsp. nov.) and symbiovars (sv. glycinearum and sv. septentrionale).</title>
        <authorList>
            <person name="Bromfield E.S.P."/>
            <person name="Cloutier S."/>
            <person name="Wasai-Hara S."/>
            <person name="Minamisawa K."/>
        </authorList>
    </citation>
    <scope>NUCLEOTIDE SEQUENCE [LARGE SCALE GENOMIC DNA]</scope>
    <source>
        <strain evidence="1 2">323S2</strain>
    </source>
</reference>
<evidence type="ECO:0000313" key="2">
    <source>
        <dbReference type="Proteomes" id="UP000564836"/>
    </source>
</evidence>